<dbReference type="EMBL" id="FMXO01000020">
    <property type="protein sequence ID" value="SDB58876.1"/>
    <property type="molecule type" value="Genomic_DNA"/>
</dbReference>
<dbReference type="Proteomes" id="UP000198771">
    <property type="component" value="Unassembled WGS sequence"/>
</dbReference>
<keyword evidence="4 7" id="KW-0812">Transmembrane</keyword>
<feature type="transmembrane region" description="Helical" evidence="8">
    <location>
        <begin position="413"/>
        <end position="433"/>
    </location>
</feature>
<dbReference type="Pfam" id="PF00361">
    <property type="entry name" value="Proton_antipo_M"/>
    <property type="match status" value="1"/>
</dbReference>
<evidence type="ECO:0000256" key="6">
    <source>
        <dbReference type="ARBA" id="ARBA00023136"/>
    </source>
</evidence>
<feature type="transmembrane region" description="Helical" evidence="8">
    <location>
        <begin position="80"/>
        <end position="100"/>
    </location>
</feature>
<protein>
    <submittedName>
        <fullName evidence="10">Multisubunit sodium/proton antiporter, MrpD subunit (TC 2.A.63.1)</fullName>
    </submittedName>
</protein>
<evidence type="ECO:0000256" key="8">
    <source>
        <dbReference type="SAM" id="Phobius"/>
    </source>
</evidence>
<dbReference type="InterPro" id="IPR050586">
    <property type="entry name" value="CPA3_Na-H_Antiporter_D"/>
</dbReference>
<feature type="transmembrane region" description="Helical" evidence="8">
    <location>
        <begin position="375"/>
        <end position="393"/>
    </location>
</feature>
<feature type="transmembrane region" description="Helical" evidence="8">
    <location>
        <begin position="280"/>
        <end position="301"/>
    </location>
</feature>
<accession>A0A1G6ENL2</accession>
<dbReference type="RefSeq" id="WP_092123484.1">
    <property type="nucleotide sequence ID" value="NZ_FMXO01000020.1"/>
</dbReference>
<dbReference type="PANTHER" id="PTHR42703:SF1">
    <property type="entry name" value="NA(+)_H(+) ANTIPORTER SUBUNIT D1"/>
    <property type="match status" value="1"/>
</dbReference>
<feature type="domain" description="NADH:quinone oxidoreductase/Mrp antiporter transmembrane" evidence="9">
    <location>
        <begin position="132"/>
        <end position="427"/>
    </location>
</feature>
<proteinExistence type="inferred from homology"/>
<dbReference type="PRINTS" id="PR01434">
    <property type="entry name" value="NADHDHGNASE5"/>
</dbReference>
<feature type="transmembrane region" description="Helical" evidence="8">
    <location>
        <begin position="466"/>
        <end position="492"/>
    </location>
</feature>
<keyword evidence="3" id="KW-1003">Cell membrane</keyword>
<dbReference type="OrthoDB" id="9805769at2"/>
<evidence type="ECO:0000313" key="10">
    <source>
        <dbReference type="EMBL" id="SDB58876.1"/>
    </source>
</evidence>
<feature type="transmembrane region" description="Helical" evidence="8">
    <location>
        <begin position="112"/>
        <end position="131"/>
    </location>
</feature>
<keyword evidence="5 8" id="KW-1133">Transmembrane helix</keyword>
<dbReference type="PANTHER" id="PTHR42703">
    <property type="entry name" value="NADH DEHYDROGENASE"/>
    <property type="match status" value="1"/>
</dbReference>
<feature type="transmembrane region" description="Helical" evidence="8">
    <location>
        <begin position="308"/>
        <end position="326"/>
    </location>
</feature>
<feature type="transmembrane region" description="Helical" evidence="8">
    <location>
        <begin position="166"/>
        <end position="186"/>
    </location>
</feature>
<comment type="similarity">
    <text evidence="2">Belongs to the CPA3 antiporters (TC 2.A.63) subunit D family.</text>
</comment>
<dbReference type="GO" id="GO:0005886">
    <property type="term" value="C:plasma membrane"/>
    <property type="evidence" value="ECO:0007669"/>
    <property type="project" value="UniProtKB-SubCell"/>
</dbReference>
<evidence type="ECO:0000256" key="2">
    <source>
        <dbReference type="ARBA" id="ARBA00005346"/>
    </source>
</evidence>
<feature type="transmembrane region" description="Helical" evidence="8">
    <location>
        <begin position="34"/>
        <end position="60"/>
    </location>
</feature>
<feature type="transmembrane region" description="Helical" evidence="8">
    <location>
        <begin position="6"/>
        <end position="27"/>
    </location>
</feature>
<evidence type="ECO:0000313" key="11">
    <source>
        <dbReference type="Proteomes" id="UP000198771"/>
    </source>
</evidence>
<dbReference type="STRING" id="617002.SAMN05660653_02981"/>
<sequence>MISSQAPILIPMTFLFAAMLIPLVGAVNRAAAHLTAVLGSALALYFSVIGMQATLAQGRISYHIAGWMPPIGIEFVLDPLSAFICTLLCGITFIVMVFGKRSVEYEIPQKEIAFYSLSMLLLGGLAGMVMTGDLFNLYVYLEIAALAGYALVAIGDKRAVVSAFRYLVMGTVGATFYLLGVALIFISTGTLNMADIAQLMPLVHDSPAVIVGLVLIVLGTALKMALFPMHAWLPDAYTHASTTATALIAPIGTKVSAYVLFRVLFFVVDPDHLRTELFNLLQIIGYLGAAGIIWGSIMAICQSELKRMLAYSSVAQVGYIAVGISLASPLGFIGAILHALNHAVMKCCLFFISGNMRLRLGHSLIPQMTNGLRKSMPWTSAAFTLAAISMIGLPPTAGFFGKWYLALGAIEQSHWIFLTALLVSTVLNVAYFFRVMERMYLKPQEPEGVDYSTLVIARNEAPASMLIPTIILAVGLLVLGFANAWIVTNLIVPMIPGWL</sequence>
<keyword evidence="11" id="KW-1185">Reference proteome</keyword>
<evidence type="ECO:0000256" key="3">
    <source>
        <dbReference type="ARBA" id="ARBA00022475"/>
    </source>
</evidence>
<evidence type="ECO:0000256" key="5">
    <source>
        <dbReference type="ARBA" id="ARBA00022989"/>
    </source>
</evidence>
<evidence type="ECO:0000259" key="9">
    <source>
        <dbReference type="Pfam" id="PF00361"/>
    </source>
</evidence>
<evidence type="ECO:0000256" key="1">
    <source>
        <dbReference type="ARBA" id="ARBA00004651"/>
    </source>
</evidence>
<dbReference type="InterPro" id="IPR001750">
    <property type="entry name" value="ND/Mrp_TM"/>
</dbReference>
<evidence type="ECO:0000256" key="4">
    <source>
        <dbReference type="ARBA" id="ARBA00022692"/>
    </source>
</evidence>
<name>A0A1G6ENL2_9BACT</name>
<dbReference type="AlphaFoldDB" id="A0A1G6ENL2"/>
<feature type="transmembrane region" description="Helical" evidence="8">
    <location>
        <begin position="206"/>
        <end position="226"/>
    </location>
</feature>
<evidence type="ECO:0000256" key="7">
    <source>
        <dbReference type="RuleBase" id="RU000320"/>
    </source>
</evidence>
<gene>
    <name evidence="10" type="ORF">SAMN05660653_02981</name>
</gene>
<reference evidence="10 11" key="1">
    <citation type="submission" date="2016-10" db="EMBL/GenBank/DDBJ databases">
        <authorList>
            <person name="de Groot N.N."/>
        </authorList>
    </citation>
    <scope>NUCLEOTIDE SEQUENCE [LARGE SCALE GENOMIC DNA]</scope>
    <source>
        <strain evidence="10 11">ASO4-2</strain>
    </source>
</reference>
<feature type="transmembrane region" description="Helical" evidence="8">
    <location>
        <begin position="247"/>
        <end position="268"/>
    </location>
</feature>
<organism evidence="10 11">
    <name type="scientific">Desulfonatronum thiosulfatophilum</name>
    <dbReference type="NCBI Taxonomy" id="617002"/>
    <lineage>
        <taxon>Bacteria</taxon>
        <taxon>Pseudomonadati</taxon>
        <taxon>Thermodesulfobacteriota</taxon>
        <taxon>Desulfovibrionia</taxon>
        <taxon>Desulfovibrionales</taxon>
        <taxon>Desulfonatronaceae</taxon>
        <taxon>Desulfonatronum</taxon>
    </lineage>
</organism>
<comment type="subcellular location">
    <subcellularLocation>
        <location evidence="1">Cell membrane</location>
        <topology evidence="1">Multi-pass membrane protein</topology>
    </subcellularLocation>
    <subcellularLocation>
        <location evidence="7">Membrane</location>
        <topology evidence="7">Multi-pass membrane protein</topology>
    </subcellularLocation>
</comment>
<keyword evidence="6 8" id="KW-0472">Membrane</keyword>